<keyword evidence="11" id="KW-1185">Reference proteome</keyword>
<dbReference type="STRING" id="1219043.SCH01S_51_01190"/>
<dbReference type="PANTHER" id="PTHR23063">
    <property type="entry name" value="PHOSPHOLIPID ACYLTRANSFERASE"/>
    <property type="match status" value="1"/>
</dbReference>
<proteinExistence type="predicted"/>
<evidence type="ECO:0000256" key="8">
    <source>
        <dbReference type="SAM" id="Phobius"/>
    </source>
</evidence>
<evidence type="ECO:0000256" key="6">
    <source>
        <dbReference type="ARBA" id="ARBA00023136"/>
    </source>
</evidence>
<evidence type="ECO:0000313" key="11">
    <source>
        <dbReference type="Proteomes" id="UP000033202"/>
    </source>
</evidence>
<dbReference type="GO" id="GO:0016746">
    <property type="term" value="F:acyltransferase activity"/>
    <property type="evidence" value="ECO:0007669"/>
    <property type="project" value="UniProtKB-KW"/>
</dbReference>
<comment type="subcellular location">
    <subcellularLocation>
        <location evidence="1">Membrane</location>
    </subcellularLocation>
</comment>
<dbReference type="SUPFAM" id="SSF69593">
    <property type="entry name" value="Glycerol-3-phosphate (1)-acyltransferase"/>
    <property type="match status" value="1"/>
</dbReference>
<protein>
    <submittedName>
        <fullName evidence="10">Putative acyltransferase</fullName>
    </submittedName>
</protein>
<evidence type="ECO:0000256" key="2">
    <source>
        <dbReference type="ARBA" id="ARBA00022679"/>
    </source>
</evidence>
<dbReference type="Proteomes" id="UP000033202">
    <property type="component" value="Unassembled WGS sequence"/>
</dbReference>
<name>A0A0E9MTM0_9SPHN</name>
<keyword evidence="6 8" id="KW-0472">Membrane</keyword>
<evidence type="ECO:0000313" key="10">
    <source>
        <dbReference type="EMBL" id="GAO40786.1"/>
    </source>
</evidence>
<evidence type="ECO:0000256" key="4">
    <source>
        <dbReference type="ARBA" id="ARBA00022989"/>
    </source>
</evidence>
<keyword evidence="5" id="KW-0443">Lipid metabolism</keyword>
<keyword evidence="4 8" id="KW-1133">Transmembrane helix</keyword>
<reference evidence="10 11" key="1">
    <citation type="submission" date="2015-04" db="EMBL/GenBank/DDBJ databases">
        <title>Whole genome shotgun sequence of Sphingomonas changbaiensis NBRC 104936.</title>
        <authorList>
            <person name="Katano-Makiyama Y."/>
            <person name="Hosoyama A."/>
            <person name="Hashimoto M."/>
            <person name="Noguchi M."/>
            <person name="Tsuchikane K."/>
            <person name="Ohji S."/>
            <person name="Yamazoe A."/>
            <person name="Ichikawa N."/>
            <person name="Kimura A."/>
            <person name="Fujita N."/>
        </authorList>
    </citation>
    <scope>NUCLEOTIDE SEQUENCE [LARGE SCALE GENOMIC DNA]</scope>
    <source>
        <strain evidence="10 11">NBRC 104936</strain>
    </source>
</reference>
<sequence length="264" mass="28794">MASRSIAKGEASPSPEVEGLMRHVRGCARLLALALACAFCVAAHLLTRALRMQSHWPQRCLGWTARICGAVVELRGRPLAHDVLFVSNHTSWLDIPIIAGATGTAFVANSGVRDWPLIGWLAGLNNTVYVDRTDRKGVQAQIDIIRQALARHQPIAIFPEGTTSNGLDLLPFKPSLLEVLASTPRAIRVQPLRIDYGAARDLAWIDDEPAPRNAWRVLTRPGRFVVRLECLDPFSPAEIGDRKAVAAEARRRILAASARSPSGV</sequence>
<organism evidence="10 11">
    <name type="scientific">Sphingomonas changbaiensis NBRC 104936</name>
    <dbReference type="NCBI Taxonomy" id="1219043"/>
    <lineage>
        <taxon>Bacteria</taxon>
        <taxon>Pseudomonadati</taxon>
        <taxon>Pseudomonadota</taxon>
        <taxon>Alphaproteobacteria</taxon>
        <taxon>Sphingomonadales</taxon>
        <taxon>Sphingomonadaceae</taxon>
        <taxon>Sphingomonas</taxon>
    </lineage>
</organism>
<dbReference type="GO" id="GO:0016020">
    <property type="term" value="C:membrane"/>
    <property type="evidence" value="ECO:0007669"/>
    <property type="project" value="UniProtKB-SubCell"/>
</dbReference>
<dbReference type="EMBL" id="BBWU01000051">
    <property type="protein sequence ID" value="GAO40786.1"/>
    <property type="molecule type" value="Genomic_DNA"/>
</dbReference>
<dbReference type="PANTHER" id="PTHR23063:SF52">
    <property type="entry name" value="LYSOPHOSPHATIDYLCHOLINE ACYLTRANSFERASE"/>
    <property type="match status" value="1"/>
</dbReference>
<dbReference type="Pfam" id="PF01553">
    <property type="entry name" value="Acyltransferase"/>
    <property type="match status" value="1"/>
</dbReference>
<accession>A0A0E9MTM0</accession>
<evidence type="ECO:0000259" key="9">
    <source>
        <dbReference type="SMART" id="SM00563"/>
    </source>
</evidence>
<keyword evidence="7 10" id="KW-0012">Acyltransferase</keyword>
<dbReference type="CDD" id="cd07989">
    <property type="entry name" value="LPLAT_AGPAT-like"/>
    <property type="match status" value="1"/>
</dbReference>
<evidence type="ECO:0000256" key="7">
    <source>
        <dbReference type="ARBA" id="ARBA00023315"/>
    </source>
</evidence>
<dbReference type="InterPro" id="IPR002123">
    <property type="entry name" value="Plipid/glycerol_acylTrfase"/>
</dbReference>
<dbReference type="GO" id="GO:0006629">
    <property type="term" value="P:lipid metabolic process"/>
    <property type="evidence" value="ECO:0007669"/>
    <property type="project" value="UniProtKB-KW"/>
</dbReference>
<keyword evidence="3 8" id="KW-0812">Transmembrane</keyword>
<dbReference type="SMART" id="SM00563">
    <property type="entry name" value="PlsC"/>
    <property type="match status" value="1"/>
</dbReference>
<evidence type="ECO:0000256" key="1">
    <source>
        <dbReference type="ARBA" id="ARBA00004370"/>
    </source>
</evidence>
<feature type="domain" description="Phospholipid/glycerol acyltransferase" evidence="9">
    <location>
        <begin position="83"/>
        <end position="197"/>
    </location>
</feature>
<evidence type="ECO:0000256" key="5">
    <source>
        <dbReference type="ARBA" id="ARBA00023098"/>
    </source>
</evidence>
<evidence type="ECO:0000256" key="3">
    <source>
        <dbReference type="ARBA" id="ARBA00022692"/>
    </source>
</evidence>
<gene>
    <name evidence="10" type="ORF">SCH01S_51_01190</name>
</gene>
<comment type="caution">
    <text evidence="10">The sequence shown here is derived from an EMBL/GenBank/DDBJ whole genome shotgun (WGS) entry which is preliminary data.</text>
</comment>
<keyword evidence="2 10" id="KW-0808">Transferase</keyword>
<dbReference type="AlphaFoldDB" id="A0A0E9MTM0"/>
<feature type="transmembrane region" description="Helical" evidence="8">
    <location>
        <begin position="30"/>
        <end position="50"/>
    </location>
</feature>